<dbReference type="eggNOG" id="ENOG502SFT3">
    <property type="taxonomic scope" value="Eukaryota"/>
</dbReference>
<dbReference type="Proteomes" id="UP000001072">
    <property type="component" value="Unassembled WGS sequence"/>
</dbReference>
<feature type="compositionally biased region" description="Polar residues" evidence="2">
    <location>
        <begin position="126"/>
        <end position="141"/>
    </location>
</feature>
<feature type="region of interest" description="Disordered" evidence="2">
    <location>
        <begin position="126"/>
        <end position="146"/>
    </location>
</feature>
<feature type="compositionally biased region" description="Polar residues" evidence="2">
    <location>
        <begin position="197"/>
        <end position="208"/>
    </location>
</feature>
<proteinExistence type="predicted"/>
<reference evidence="4" key="1">
    <citation type="journal article" date="2011" name="Proc. Natl. Acad. Sci. U.S.A.">
        <title>Obligate biotrophy features unraveled by the genomic analysis of rust fungi.</title>
        <authorList>
            <person name="Duplessis S."/>
            <person name="Cuomo C.A."/>
            <person name="Lin Y.-C."/>
            <person name="Aerts A."/>
            <person name="Tisserant E."/>
            <person name="Veneault-Fourrey C."/>
            <person name="Joly D.L."/>
            <person name="Hacquard S."/>
            <person name="Amselem J."/>
            <person name="Cantarel B.L."/>
            <person name="Chiu R."/>
            <person name="Coutinho P.M."/>
            <person name="Feau N."/>
            <person name="Field M."/>
            <person name="Frey P."/>
            <person name="Gelhaye E."/>
            <person name="Goldberg J."/>
            <person name="Grabherr M.G."/>
            <person name="Kodira C.D."/>
            <person name="Kohler A."/>
            <person name="Kuees U."/>
            <person name="Lindquist E.A."/>
            <person name="Lucas S.M."/>
            <person name="Mago R."/>
            <person name="Mauceli E."/>
            <person name="Morin E."/>
            <person name="Murat C."/>
            <person name="Pangilinan J.L."/>
            <person name="Park R."/>
            <person name="Pearson M."/>
            <person name="Quesneville H."/>
            <person name="Rouhier N."/>
            <person name="Sakthikumar S."/>
            <person name="Salamov A.A."/>
            <person name="Schmutz J."/>
            <person name="Selles B."/>
            <person name="Shapiro H."/>
            <person name="Tanguay P."/>
            <person name="Tuskan G.A."/>
            <person name="Henrissat B."/>
            <person name="Van de Peer Y."/>
            <person name="Rouze P."/>
            <person name="Ellis J.G."/>
            <person name="Dodds P.N."/>
            <person name="Schein J.E."/>
            <person name="Zhong S."/>
            <person name="Hamelin R.C."/>
            <person name="Grigoriev I.V."/>
            <person name="Szabo L.J."/>
            <person name="Martin F."/>
        </authorList>
    </citation>
    <scope>NUCLEOTIDE SEQUENCE [LARGE SCALE GENOMIC DNA]</scope>
    <source>
        <strain evidence="4">98AG31 / pathotype 3-4-7</strain>
    </source>
</reference>
<dbReference type="OrthoDB" id="2794493at2759"/>
<feature type="compositionally biased region" description="Polar residues" evidence="2">
    <location>
        <begin position="298"/>
        <end position="308"/>
    </location>
</feature>
<feature type="compositionally biased region" description="Basic and acidic residues" evidence="2">
    <location>
        <begin position="342"/>
        <end position="357"/>
    </location>
</feature>
<dbReference type="InParanoid" id="F4S6T8"/>
<evidence type="ECO:0000313" key="3">
    <source>
        <dbReference type="EMBL" id="EGF99630.1"/>
    </source>
</evidence>
<accession>F4S6T8</accession>
<dbReference type="HOGENOM" id="CLU_028623_0_0_1"/>
<keyword evidence="4" id="KW-1185">Reference proteome</keyword>
<dbReference type="EMBL" id="GL883156">
    <property type="protein sequence ID" value="EGF99630.1"/>
    <property type="molecule type" value="Genomic_DNA"/>
</dbReference>
<dbReference type="VEuPathDB" id="FungiDB:MELLADRAFT_68436"/>
<feature type="region of interest" description="Disordered" evidence="2">
    <location>
        <begin position="575"/>
        <end position="600"/>
    </location>
</feature>
<evidence type="ECO:0000256" key="1">
    <source>
        <dbReference type="SAM" id="Coils"/>
    </source>
</evidence>
<organism evidence="4">
    <name type="scientific">Melampsora larici-populina (strain 98AG31 / pathotype 3-4-7)</name>
    <name type="common">Poplar leaf rust fungus</name>
    <dbReference type="NCBI Taxonomy" id="747676"/>
    <lineage>
        <taxon>Eukaryota</taxon>
        <taxon>Fungi</taxon>
        <taxon>Dikarya</taxon>
        <taxon>Basidiomycota</taxon>
        <taxon>Pucciniomycotina</taxon>
        <taxon>Pucciniomycetes</taxon>
        <taxon>Pucciniales</taxon>
        <taxon>Melampsoraceae</taxon>
        <taxon>Melampsora</taxon>
    </lineage>
</organism>
<feature type="region of interest" description="Disordered" evidence="2">
    <location>
        <begin position="195"/>
        <end position="214"/>
    </location>
</feature>
<dbReference type="AlphaFoldDB" id="F4S6T8"/>
<protein>
    <submittedName>
        <fullName evidence="3">Uncharacterized protein</fullName>
    </submittedName>
</protein>
<name>F4S6T8_MELLP</name>
<dbReference type="RefSeq" id="XP_007417067.1">
    <property type="nucleotide sequence ID" value="XM_007417005.1"/>
</dbReference>
<feature type="region of interest" description="Disordered" evidence="2">
    <location>
        <begin position="342"/>
        <end position="362"/>
    </location>
</feature>
<dbReference type="KEGG" id="mlr:MELLADRAFT_68436"/>
<dbReference type="STRING" id="747676.F4S6T8"/>
<feature type="region of interest" description="Disordered" evidence="2">
    <location>
        <begin position="285"/>
        <end position="325"/>
    </location>
</feature>
<evidence type="ECO:0000256" key="2">
    <source>
        <dbReference type="SAM" id="MobiDB-lite"/>
    </source>
</evidence>
<gene>
    <name evidence="3" type="ORF">MELLADRAFT_68436</name>
</gene>
<feature type="coiled-coil region" evidence="1">
    <location>
        <begin position="63"/>
        <end position="90"/>
    </location>
</feature>
<sequence length="642" mass="73382">MQSVILTQSTLSKTLEAIVKTQKEFENRLQLGQERLDQECSIVKYQSDVESVILTQSTFSKTLEAILKTQQELENRLQLGQERLAQSHQQMTHQQKTFDTRIISLEKFYNISNLPRRLEASDSTSAITISPSNTPQLTGSTLDLPDPNSMQVINESDSRPLTLNDPDSSLTRLIERPIIATPAALTPDVSAVDSMDIDNQSDSSSRTQVPLCRGRDGSQASVIAGSSSWVHQTANMERGNTTPNQRNTNAFSEARLSNTRLPSTPNRRSTPVNAAFTPVDQNIRINPRSKPKLWVRPSRSSGNKLKSSLRQERDEMDPETKDDDYNMSRATQKHFRYLLGTSREKHSFPRSPTREDLEALPDLPDGTAPLGLSAPYILKPSELSQQWEHDDEMGEGFRNRCEQRLRQYGLPYVGLSSVRNDPKAEEWNRRTLEYCLDTFNCALDGLEYEDIFRLDHAELDVNRIRDLMATHIRYHINNKRIFLKDDSNLKKHMQEDRRAKRAMNLAERRHEACQTYEDLNAYQDLFLDRWYCSSDESDDEVLEEDRMRDIPIWRSRVGTALVEYIDAAYRQIRQDEVPKRPGRKPGKRKTSTTAPVVGSSKWPVGLPSDCYDSAWVASLRPKDRKALKMKPAALQDVPELLD</sequence>
<feature type="compositionally biased region" description="Basic residues" evidence="2">
    <location>
        <begin position="580"/>
        <end position="590"/>
    </location>
</feature>
<keyword evidence="1" id="KW-0175">Coiled coil</keyword>
<dbReference type="GeneID" id="18931037"/>
<evidence type="ECO:0000313" key="4">
    <source>
        <dbReference type="Proteomes" id="UP000001072"/>
    </source>
</evidence>